<evidence type="ECO:0000256" key="6">
    <source>
        <dbReference type="ARBA" id="ARBA00022729"/>
    </source>
</evidence>
<keyword evidence="9 12" id="KW-0472">Membrane</keyword>
<dbReference type="PROSITE" id="PS52016">
    <property type="entry name" value="TONB_DEPENDENT_REC_3"/>
    <property type="match status" value="1"/>
</dbReference>
<evidence type="ECO:0000256" key="14">
    <source>
        <dbReference type="SAM" id="SignalP"/>
    </source>
</evidence>
<dbReference type="AlphaFoldDB" id="A0A840RIW3"/>
<evidence type="ECO:0000256" key="5">
    <source>
        <dbReference type="ARBA" id="ARBA00022692"/>
    </source>
</evidence>
<keyword evidence="11 12" id="KW-0998">Cell outer membrane</keyword>
<feature type="domain" description="TonB-dependent receptor plug" evidence="16">
    <location>
        <begin position="70"/>
        <end position="168"/>
    </location>
</feature>
<dbReference type="InterPro" id="IPR000531">
    <property type="entry name" value="Beta-barrel_TonB"/>
</dbReference>
<accession>A0A840RIW3</accession>
<dbReference type="PANTHER" id="PTHR32552:SF83">
    <property type="entry name" value="BLR3904 PROTEIN"/>
    <property type="match status" value="1"/>
</dbReference>
<evidence type="ECO:0000256" key="11">
    <source>
        <dbReference type="ARBA" id="ARBA00023237"/>
    </source>
</evidence>
<dbReference type="InterPro" id="IPR036942">
    <property type="entry name" value="Beta-barrel_TonB_sf"/>
</dbReference>
<dbReference type="GO" id="GO:0038023">
    <property type="term" value="F:signaling receptor activity"/>
    <property type="evidence" value="ECO:0007669"/>
    <property type="project" value="InterPro"/>
</dbReference>
<dbReference type="CDD" id="cd01347">
    <property type="entry name" value="ligand_gated_channel"/>
    <property type="match status" value="1"/>
</dbReference>
<dbReference type="FunFam" id="2.170.130.10:FF:000001">
    <property type="entry name" value="Catecholate siderophore TonB-dependent receptor"/>
    <property type="match status" value="1"/>
</dbReference>
<gene>
    <name evidence="17" type="ORF">HNQ50_004009</name>
</gene>
<keyword evidence="3 12" id="KW-0813">Transport</keyword>
<keyword evidence="18" id="KW-1185">Reference proteome</keyword>
<dbReference type="EMBL" id="JACHHN010000010">
    <property type="protein sequence ID" value="MBB5193255.1"/>
    <property type="molecule type" value="Genomic_DNA"/>
</dbReference>
<evidence type="ECO:0000259" key="15">
    <source>
        <dbReference type="Pfam" id="PF00593"/>
    </source>
</evidence>
<proteinExistence type="inferred from homology"/>
<dbReference type="Gene3D" id="2.40.170.20">
    <property type="entry name" value="TonB-dependent receptor, beta-barrel domain"/>
    <property type="match status" value="1"/>
</dbReference>
<dbReference type="InterPro" id="IPR039426">
    <property type="entry name" value="TonB-dep_rcpt-like"/>
</dbReference>
<dbReference type="PANTHER" id="PTHR32552">
    <property type="entry name" value="FERRICHROME IRON RECEPTOR-RELATED"/>
    <property type="match status" value="1"/>
</dbReference>
<dbReference type="GO" id="GO:0015891">
    <property type="term" value="P:siderophore transport"/>
    <property type="evidence" value="ECO:0007669"/>
    <property type="project" value="InterPro"/>
</dbReference>
<sequence>MPMARKPIAALVAAAFTASAAYADDIASQPAAAEQTLQTVNVNAAADREQTRTDYNGNVSTVGGKVPTAVRDIPQTVTVVNRAVMDAQGVASLTDALRNVPGITIGGAEGGQIGNNINLRGFSARTDIYLDGVRDRGQYYRDTFYLDQVEVLKGPSSMLFGRGSTGGVINQVSKKPQLAPVGEVDVTIGTDDRYRATFDTGHAINDHAAWRIEGMAQDQHSSRDVISNQDVGLAPSVTFGIGDPTTITLSALLEHNHDMPDYGIPSVNGRPANVDKSNFYGLTDDRTNQTVATVRADIEHKINDSLTLRNNTQYSHYETDAIETALSTVLTPSGVALDRTKGNPTTLPLSSLRVQLASHDRNITDQSVYNQTDLIWKTNTGSVKHTVLAGAEIGYDKYENQSYSRNNLPIVDMLNPAHLSSPANSVSTKGNYAESTANSLAFYANDTIEFTPQWKAIAGLRWDRFDGDIHNSVSLPLSASNDTNFTSVRAGLIYQPTDAQSYYVSYGTSFNPSLEALTLTNGTQNLDPEKNRSYEVGGKWDFFSGDLSLNSALFRIEKTNARTQDATTGLYQLDGDVRVDGFEVGVAGRITKQWQMFAGYTYLDGQVESALDGTAGKVLANTPKNTATVWSTYSLTHDWEIGGGVLAMSSRYAANNNVVLVPGYARWDATVAYHQKTYDVRLNLLNLTDKYYYDSVIASDGGRATPGIARTALLTLSYHP</sequence>
<dbReference type="Pfam" id="PF00593">
    <property type="entry name" value="TonB_dep_Rec_b-barrel"/>
    <property type="match status" value="1"/>
</dbReference>
<evidence type="ECO:0000256" key="4">
    <source>
        <dbReference type="ARBA" id="ARBA00022452"/>
    </source>
</evidence>
<keyword evidence="5 12" id="KW-0812">Transmembrane</keyword>
<evidence type="ECO:0000313" key="17">
    <source>
        <dbReference type="EMBL" id="MBB5193255.1"/>
    </source>
</evidence>
<reference evidence="17 18" key="1">
    <citation type="submission" date="2020-08" db="EMBL/GenBank/DDBJ databases">
        <title>Genomic Encyclopedia of Type Strains, Phase IV (KMG-IV): sequencing the most valuable type-strain genomes for metagenomic binning, comparative biology and taxonomic classification.</title>
        <authorList>
            <person name="Goeker M."/>
        </authorList>
    </citation>
    <scope>NUCLEOTIDE SEQUENCE [LARGE SCALE GENOMIC DNA]</scope>
    <source>
        <strain evidence="17 18">DSM 18233</strain>
    </source>
</reference>
<keyword evidence="10 17" id="KW-0675">Receptor</keyword>
<organism evidence="17 18">
    <name type="scientific">Silvimonas terrae</name>
    <dbReference type="NCBI Taxonomy" id="300266"/>
    <lineage>
        <taxon>Bacteria</taxon>
        <taxon>Pseudomonadati</taxon>
        <taxon>Pseudomonadota</taxon>
        <taxon>Betaproteobacteria</taxon>
        <taxon>Neisseriales</taxon>
        <taxon>Chitinibacteraceae</taxon>
        <taxon>Silvimonas</taxon>
    </lineage>
</organism>
<dbReference type="InterPro" id="IPR010105">
    <property type="entry name" value="TonB_sidphr_rcpt"/>
</dbReference>
<dbReference type="GO" id="GO:0009279">
    <property type="term" value="C:cell outer membrane"/>
    <property type="evidence" value="ECO:0007669"/>
    <property type="project" value="UniProtKB-SubCell"/>
</dbReference>
<name>A0A840RIW3_9NEIS</name>
<evidence type="ECO:0000256" key="7">
    <source>
        <dbReference type="ARBA" id="ARBA00023065"/>
    </source>
</evidence>
<evidence type="ECO:0000256" key="12">
    <source>
        <dbReference type="PROSITE-ProRule" id="PRU01360"/>
    </source>
</evidence>
<evidence type="ECO:0000256" key="1">
    <source>
        <dbReference type="ARBA" id="ARBA00004571"/>
    </source>
</evidence>
<comment type="caution">
    <text evidence="17">The sequence shown here is derived from an EMBL/GenBank/DDBJ whole genome shotgun (WGS) entry which is preliminary data.</text>
</comment>
<evidence type="ECO:0000313" key="18">
    <source>
        <dbReference type="Proteomes" id="UP000543030"/>
    </source>
</evidence>
<evidence type="ECO:0000256" key="9">
    <source>
        <dbReference type="ARBA" id="ARBA00023136"/>
    </source>
</evidence>
<dbReference type="InterPro" id="IPR012910">
    <property type="entry name" value="Plug_dom"/>
</dbReference>
<evidence type="ECO:0000256" key="2">
    <source>
        <dbReference type="ARBA" id="ARBA00009810"/>
    </source>
</evidence>
<dbReference type="GO" id="GO:0015344">
    <property type="term" value="F:siderophore uptake transmembrane transporter activity"/>
    <property type="evidence" value="ECO:0007669"/>
    <property type="project" value="TreeGrafter"/>
</dbReference>
<feature type="chain" id="PRO_5032736477" evidence="14">
    <location>
        <begin position="24"/>
        <end position="720"/>
    </location>
</feature>
<keyword evidence="6 14" id="KW-0732">Signal</keyword>
<evidence type="ECO:0000256" key="3">
    <source>
        <dbReference type="ARBA" id="ARBA00022448"/>
    </source>
</evidence>
<feature type="signal peptide" evidence="14">
    <location>
        <begin position="1"/>
        <end position="23"/>
    </location>
</feature>
<keyword evidence="7" id="KW-0406">Ion transport</keyword>
<comment type="subcellular location">
    <subcellularLocation>
        <location evidence="1 12">Cell outer membrane</location>
        <topology evidence="1 12">Multi-pass membrane protein</topology>
    </subcellularLocation>
</comment>
<evidence type="ECO:0000256" key="13">
    <source>
        <dbReference type="RuleBase" id="RU003357"/>
    </source>
</evidence>
<dbReference type="RefSeq" id="WP_184102904.1">
    <property type="nucleotide sequence ID" value="NZ_JACHHN010000010.1"/>
</dbReference>
<keyword evidence="4 12" id="KW-1134">Transmembrane beta strand</keyword>
<evidence type="ECO:0000256" key="8">
    <source>
        <dbReference type="ARBA" id="ARBA00023077"/>
    </source>
</evidence>
<comment type="similarity">
    <text evidence="2 12 13">Belongs to the TonB-dependent receptor family.</text>
</comment>
<dbReference type="Gene3D" id="2.170.130.10">
    <property type="entry name" value="TonB-dependent receptor, plug domain"/>
    <property type="match status" value="1"/>
</dbReference>
<feature type="domain" description="TonB-dependent receptor-like beta-barrel" evidence="15">
    <location>
        <begin position="243"/>
        <end position="687"/>
    </location>
</feature>
<dbReference type="Proteomes" id="UP000543030">
    <property type="component" value="Unassembled WGS sequence"/>
</dbReference>
<evidence type="ECO:0000259" key="16">
    <source>
        <dbReference type="Pfam" id="PF07715"/>
    </source>
</evidence>
<keyword evidence="8 13" id="KW-0798">TonB box</keyword>
<dbReference type="NCBIfam" id="TIGR01783">
    <property type="entry name" value="TonB-siderophor"/>
    <property type="match status" value="1"/>
</dbReference>
<dbReference type="SUPFAM" id="SSF56935">
    <property type="entry name" value="Porins"/>
    <property type="match status" value="1"/>
</dbReference>
<evidence type="ECO:0000256" key="10">
    <source>
        <dbReference type="ARBA" id="ARBA00023170"/>
    </source>
</evidence>
<dbReference type="Pfam" id="PF07715">
    <property type="entry name" value="Plug"/>
    <property type="match status" value="1"/>
</dbReference>
<dbReference type="InterPro" id="IPR037066">
    <property type="entry name" value="Plug_dom_sf"/>
</dbReference>
<protein>
    <submittedName>
        <fullName evidence="17">Catecholate siderophore receptor</fullName>
    </submittedName>
</protein>